<evidence type="ECO:0000313" key="2">
    <source>
        <dbReference type="EMBL" id="ELP29484.1"/>
    </source>
</evidence>
<proteinExistence type="predicted"/>
<accession>L7C5N3</accession>
<gene>
    <name evidence="2" type="ORF">RBSWK_06561</name>
</gene>
<dbReference type="EMBL" id="AMWG01000188">
    <property type="protein sequence ID" value="ELP29484.1"/>
    <property type="molecule type" value="Genomic_DNA"/>
</dbReference>
<organism evidence="2 3">
    <name type="scientific">Rhodopirellula baltica SWK14</name>
    <dbReference type="NCBI Taxonomy" id="993516"/>
    <lineage>
        <taxon>Bacteria</taxon>
        <taxon>Pseudomonadati</taxon>
        <taxon>Planctomycetota</taxon>
        <taxon>Planctomycetia</taxon>
        <taxon>Pirellulales</taxon>
        <taxon>Pirellulaceae</taxon>
        <taxon>Rhodopirellula</taxon>
    </lineage>
</organism>
<comment type="caution">
    <text evidence="2">The sequence shown here is derived from an EMBL/GenBank/DDBJ whole genome shotgun (WGS) entry which is preliminary data.</text>
</comment>
<evidence type="ECO:0000256" key="1">
    <source>
        <dbReference type="SAM" id="MobiDB-lite"/>
    </source>
</evidence>
<dbReference type="AlphaFoldDB" id="L7C5N3"/>
<evidence type="ECO:0000313" key="3">
    <source>
        <dbReference type="Proteomes" id="UP000010959"/>
    </source>
</evidence>
<protein>
    <submittedName>
        <fullName evidence="2">Uncharacterized protein</fullName>
    </submittedName>
</protein>
<sequence length="58" mass="6332">MKQPNSSAHQPFGVSHGFRGRNRGEAGLQESFGIWAVSVSVVAPTSNRGERWTSKCLM</sequence>
<name>L7C5N3_RHOBT</name>
<reference evidence="2 3" key="1">
    <citation type="journal article" date="2013" name="Mar. Genomics">
        <title>Expression of sulfatases in Rhodopirellula baltica and the diversity of sulfatases in the genus Rhodopirellula.</title>
        <authorList>
            <person name="Wegner C.E."/>
            <person name="Richter-Heitmann T."/>
            <person name="Klindworth A."/>
            <person name="Klockow C."/>
            <person name="Richter M."/>
            <person name="Achstetter T."/>
            <person name="Glockner F.O."/>
            <person name="Harder J."/>
        </authorList>
    </citation>
    <scope>NUCLEOTIDE SEQUENCE [LARGE SCALE GENOMIC DNA]</scope>
    <source>
        <strain evidence="2 3">SWK14</strain>
    </source>
</reference>
<dbReference type="Proteomes" id="UP000010959">
    <property type="component" value="Unassembled WGS sequence"/>
</dbReference>
<feature type="region of interest" description="Disordered" evidence="1">
    <location>
        <begin position="1"/>
        <end position="21"/>
    </location>
</feature>